<reference evidence="2" key="1">
    <citation type="submission" date="2019-05" db="EMBL/GenBank/DDBJ databases">
        <title>Flavobacterium profundi sp. nov., isolated from a deep-sea seamount.</title>
        <authorList>
            <person name="Zhang D.-C."/>
        </authorList>
    </citation>
    <scope>NUCLEOTIDE SEQUENCE [LARGE SCALE GENOMIC DNA]</scope>
    <source>
        <strain evidence="2">EC11</strain>
    </source>
</reference>
<gene>
    <name evidence="1" type="ORF">FIA58_020140</name>
</gene>
<organism evidence="1 2">
    <name type="scientific">Flavobacterium jejuense</name>
    <dbReference type="NCBI Taxonomy" id="1544455"/>
    <lineage>
        <taxon>Bacteria</taxon>
        <taxon>Pseudomonadati</taxon>
        <taxon>Bacteroidota</taxon>
        <taxon>Flavobacteriia</taxon>
        <taxon>Flavobacteriales</taxon>
        <taxon>Flavobacteriaceae</taxon>
        <taxon>Flavobacterium</taxon>
    </lineage>
</organism>
<evidence type="ECO:0000313" key="1">
    <source>
        <dbReference type="EMBL" id="NHN27996.1"/>
    </source>
</evidence>
<dbReference type="PROSITE" id="PS51257">
    <property type="entry name" value="PROKAR_LIPOPROTEIN"/>
    <property type="match status" value="1"/>
</dbReference>
<evidence type="ECO:0000313" key="2">
    <source>
        <dbReference type="Proteomes" id="UP000817854"/>
    </source>
</evidence>
<dbReference type="Proteomes" id="UP000817854">
    <property type="component" value="Unassembled WGS sequence"/>
</dbReference>
<evidence type="ECO:0008006" key="3">
    <source>
        <dbReference type="Google" id="ProtNLM"/>
    </source>
</evidence>
<comment type="caution">
    <text evidence="1">The sequence shown here is derived from an EMBL/GenBank/DDBJ whole genome shotgun (WGS) entry which is preliminary data.</text>
</comment>
<accession>A0ABX0IWQ2</accession>
<reference evidence="1 2" key="2">
    <citation type="submission" date="2019-05" db="EMBL/GenBank/DDBJ databases">
        <authorList>
            <person name="Lianzixin W."/>
        </authorList>
    </citation>
    <scope>NUCLEOTIDE SEQUENCE [LARGE SCALE GENOMIC DNA]</scope>
    <source>
        <strain evidence="1 2">EC11</strain>
    </source>
</reference>
<reference evidence="1 2" key="3">
    <citation type="submission" date="2020-02" db="EMBL/GenBank/DDBJ databases">
        <title>Flavobacterium profundi sp. nov., isolated from a deep-sea seamount.</title>
        <authorList>
            <person name="Zhang D.-C."/>
        </authorList>
    </citation>
    <scope>NUCLEOTIDE SEQUENCE [LARGE SCALE GENOMIC DNA]</scope>
    <source>
        <strain evidence="1 2">EC11</strain>
    </source>
</reference>
<proteinExistence type="predicted"/>
<protein>
    <recommendedName>
        <fullName evidence="3">Lipoprotein</fullName>
    </recommendedName>
</protein>
<keyword evidence="2" id="KW-1185">Reference proteome</keyword>
<dbReference type="RefSeq" id="WP_140964501.1">
    <property type="nucleotide sequence ID" value="NZ_VEVQ02000020.1"/>
</dbReference>
<sequence length="141" mass="16536">MLKKIIYFSVSILLIVSCSDTKEIIFLKNELPDEQKEYFDLSSDPFSIYIIFEKSMIGCKVSVRDFTSKEILYNDSIVKPSNIDIAEIITPMNVGGLELRIKDKLYFIDGNTYRKHRFLVVKKIKENKYNLTFTNQPANYW</sequence>
<dbReference type="EMBL" id="VEVQ02000020">
    <property type="protein sequence ID" value="NHN27996.1"/>
    <property type="molecule type" value="Genomic_DNA"/>
</dbReference>
<name>A0ABX0IWQ2_9FLAO</name>